<reference evidence="4" key="1">
    <citation type="submission" date="2021-10" db="EMBL/GenBank/DDBJ databases">
        <title>Novel species in genus Arthrobacter.</title>
        <authorList>
            <person name="Liu Y."/>
        </authorList>
    </citation>
    <scope>NUCLEOTIDE SEQUENCE</scope>
    <source>
        <strain evidence="4">Zg-Y809</strain>
    </source>
</reference>
<dbReference type="AlphaFoldDB" id="A0A9X1M0N4"/>
<dbReference type="Pfam" id="PF26526">
    <property type="entry name" value="DUF8175"/>
    <property type="match status" value="1"/>
</dbReference>
<keyword evidence="2" id="KW-1133">Transmembrane helix</keyword>
<organism evidence="4 5">
    <name type="scientific">Arthrobacter gengyunqii</name>
    <dbReference type="NCBI Taxonomy" id="2886940"/>
    <lineage>
        <taxon>Bacteria</taxon>
        <taxon>Bacillati</taxon>
        <taxon>Actinomycetota</taxon>
        <taxon>Actinomycetes</taxon>
        <taxon>Micrococcales</taxon>
        <taxon>Micrococcaceae</taxon>
        <taxon>Arthrobacter</taxon>
    </lineage>
</organism>
<evidence type="ECO:0000256" key="1">
    <source>
        <dbReference type="SAM" id="MobiDB-lite"/>
    </source>
</evidence>
<evidence type="ECO:0000256" key="2">
    <source>
        <dbReference type="SAM" id="Phobius"/>
    </source>
</evidence>
<evidence type="ECO:0000313" key="5">
    <source>
        <dbReference type="Proteomes" id="UP001139264"/>
    </source>
</evidence>
<dbReference type="InterPro" id="IPR058488">
    <property type="entry name" value="DUF8175"/>
</dbReference>
<gene>
    <name evidence="4" type="ORF">LJ751_04805</name>
</gene>
<evidence type="ECO:0000313" key="4">
    <source>
        <dbReference type="EMBL" id="MCC3268680.1"/>
    </source>
</evidence>
<comment type="caution">
    <text evidence="4">The sequence shown here is derived from an EMBL/GenBank/DDBJ whole genome shotgun (WGS) entry which is preliminary data.</text>
</comment>
<feature type="region of interest" description="Disordered" evidence="1">
    <location>
        <begin position="45"/>
        <end position="69"/>
    </location>
</feature>
<feature type="domain" description="DUF8175" evidence="3">
    <location>
        <begin position="71"/>
        <end position="252"/>
    </location>
</feature>
<keyword evidence="2" id="KW-0472">Membrane</keyword>
<protein>
    <recommendedName>
        <fullName evidence="3">DUF8175 domain-containing protein</fullName>
    </recommendedName>
</protein>
<keyword evidence="2" id="KW-0812">Transmembrane</keyword>
<sequence>MTRSPDNAPENNPFTKPGFILSAVLVVTLMAAGVVYFLLPPKDDSAQSAPAPTTGSSSSSVTLSPSVSADDNNFERKSVCGLPLTDELTLDTAPTSNWELVDLMATPRDSLTFGPGITEESGFRSCFASSPAGALYAAMNVIALGSSGSPEVMMKTADQLFVPGTGRDAAIKDTSTAVDSSGTADIQVRGFVIRSYTPSEANMDLAFETTEGVLFRVTMSLRWMSDDWKVQPADDGTPWSGMSQISDLSGFVLWSGA</sequence>
<evidence type="ECO:0000259" key="3">
    <source>
        <dbReference type="Pfam" id="PF26526"/>
    </source>
</evidence>
<accession>A0A9X1M0N4</accession>
<dbReference type="EMBL" id="JAJFZP010000005">
    <property type="protein sequence ID" value="MCC3268680.1"/>
    <property type="molecule type" value="Genomic_DNA"/>
</dbReference>
<dbReference type="Proteomes" id="UP001139264">
    <property type="component" value="Unassembled WGS sequence"/>
</dbReference>
<proteinExistence type="predicted"/>
<feature type="transmembrane region" description="Helical" evidence="2">
    <location>
        <begin position="20"/>
        <end position="39"/>
    </location>
</feature>
<feature type="compositionally biased region" description="Low complexity" evidence="1">
    <location>
        <begin position="46"/>
        <end position="69"/>
    </location>
</feature>
<name>A0A9X1M0N4_9MICC</name>